<dbReference type="Pfam" id="PF00126">
    <property type="entry name" value="HTH_1"/>
    <property type="match status" value="1"/>
</dbReference>
<dbReference type="RefSeq" id="WP_150795564.1">
    <property type="nucleotide sequence ID" value="NZ_CABVJG010000025.1"/>
</dbReference>
<dbReference type="SUPFAM" id="SSF53850">
    <property type="entry name" value="Periplasmic binding protein-like II"/>
    <property type="match status" value="1"/>
</dbReference>
<keyword evidence="2" id="KW-0805">Transcription regulation</keyword>
<organism evidence="6 7">
    <name type="scientific">Pseudomonas fluorescens</name>
    <dbReference type="NCBI Taxonomy" id="294"/>
    <lineage>
        <taxon>Bacteria</taxon>
        <taxon>Pseudomonadati</taxon>
        <taxon>Pseudomonadota</taxon>
        <taxon>Gammaproteobacteria</taxon>
        <taxon>Pseudomonadales</taxon>
        <taxon>Pseudomonadaceae</taxon>
        <taxon>Pseudomonas</taxon>
    </lineage>
</organism>
<dbReference type="GO" id="GO:0003677">
    <property type="term" value="F:DNA binding"/>
    <property type="evidence" value="ECO:0007669"/>
    <property type="project" value="UniProtKB-KW"/>
</dbReference>
<protein>
    <submittedName>
        <fullName evidence="6">HTH-type transcriptional regulator GltC</fullName>
    </submittedName>
</protein>
<keyword evidence="3" id="KW-0238">DNA-binding</keyword>
<evidence type="ECO:0000256" key="1">
    <source>
        <dbReference type="ARBA" id="ARBA00009437"/>
    </source>
</evidence>
<dbReference type="Proteomes" id="UP000412311">
    <property type="component" value="Unassembled WGS sequence"/>
</dbReference>
<dbReference type="Pfam" id="PF03466">
    <property type="entry name" value="LysR_substrate"/>
    <property type="match status" value="1"/>
</dbReference>
<comment type="similarity">
    <text evidence="1">Belongs to the LysR transcriptional regulatory family.</text>
</comment>
<dbReference type="PANTHER" id="PTHR30419:SF2">
    <property type="entry name" value="LYSR FAMILY TRANSCRIPTIONAL REGULATOR"/>
    <property type="match status" value="1"/>
</dbReference>
<dbReference type="InterPro" id="IPR000847">
    <property type="entry name" value="LysR_HTH_N"/>
</dbReference>
<evidence type="ECO:0000259" key="5">
    <source>
        <dbReference type="PROSITE" id="PS50931"/>
    </source>
</evidence>
<dbReference type="Gene3D" id="1.10.10.10">
    <property type="entry name" value="Winged helix-like DNA-binding domain superfamily/Winged helix DNA-binding domain"/>
    <property type="match status" value="1"/>
</dbReference>
<evidence type="ECO:0000313" key="7">
    <source>
        <dbReference type="Proteomes" id="UP000412311"/>
    </source>
</evidence>
<feature type="domain" description="HTH lysR-type" evidence="5">
    <location>
        <begin position="10"/>
        <end position="67"/>
    </location>
</feature>
<gene>
    <name evidence="6" type="primary">gltC_6</name>
    <name evidence="6" type="ORF">PS925_05641</name>
</gene>
<dbReference type="Gene3D" id="3.40.190.290">
    <property type="match status" value="1"/>
</dbReference>
<dbReference type="SUPFAM" id="SSF46785">
    <property type="entry name" value="Winged helix' DNA-binding domain"/>
    <property type="match status" value="1"/>
</dbReference>
<evidence type="ECO:0000256" key="4">
    <source>
        <dbReference type="ARBA" id="ARBA00023163"/>
    </source>
</evidence>
<evidence type="ECO:0000256" key="2">
    <source>
        <dbReference type="ARBA" id="ARBA00023015"/>
    </source>
</evidence>
<dbReference type="InterPro" id="IPR036388">
    <property type="entry name" value="WH-like_DNA-bd_sf"/>
</dbReference>
<dbReference type="EMBL" id="CABVJG010000025">
    <property type="protein sequence ID" value="VVQ25003.1"/>
    <property type="molecule type" value="Genomic_DNA"/>
</dbReference>
<dbReference type="InterPro" id="IPR005119">
    <property type="entry name" value="LysR_subst-bd"/>
</dbReference>
<dbReference type="PROSITE" id="PS50931">
    <property type="entry name" value="HTH_LYSR"/>
    <property type="match status" value="1"/>
</dbReference>
<name>A0A5E7VQI7_PSEFL</name>
<accession>A0A5E7VQI7</accession>
<dbReference type="AlphaFoldDB" id="A0A5E7VQI7"/>
<keyword evidence="4" id="KW-0804">Transcription</keyword>
<evidence type="ECO:0000256" key="3">
    <source>
        <dbReference type="ARBA" id="ARBA00023125"/>
    </source>
</evidence>
<dbReference type="InterPro" id="IPR050950">
    <property type="entry name" value="HTH-type_LysR_regulators"/>
</dbReference>
<sequence>MYPISLLHHLDLTTLKLLLSISEEGNLTRGARRESIAISAASKRLLGLEQAIGLPLFIRESKGMTLTAAGETLLDHARQMLQGAQRIHAQLLEHARQAQDCVRVTANPSSVAQFVPDDVSQFLKTHKKICVDLTEESSLNVLQAVENGSADIGVFADTGASHGLYSEPYRQDRLVMVVHRKHPLAERGRICFAESLDNHHIGLHGNDWISNHTQQASLEAGKPLNIQTQVPSFEVLCRMVQAGLGVGLIPYQVFTSLGPPKNLVSLDLCEPWATRNLMVVIRHPRHLSPAASKLFKHLTQANKNRADALWITHASGRQPDNHFSHLRVS</sequence>
<dbReference type="PANTHER" id="PTHR30419">
    <property type="entry name" value="HTH-TYPE TRANSCRIPTIONAL REGULATOR YBHD"/>
    <property type="match status" value="1"/>
</dbReference>
<evidence type="ECO:0000313" key="6">
    <source>
        <dbReference type="EMBL" id="VVQ25003.1"/>
    </source>
</evidence>
<dbReference type="GO" id="GO:0005829">
    <property type="term" value="C:cytosol"/>
    <property type="evidence" value="ECO:0007669"/>
    <property type="project" value="TreeGrafter"/>
</dbReference>
<reference evidence="6 7" key="1">
    <citation type="submission" date="2019-09" db="EMBL/GenBank/DDBJ databases">
        <authorList>
            <person name="Chandra G."/>
            <person name="Truman W A."/>
        </authorList>
    </citation>
    <scope>NUCLEOTIDE SEQUENCE [LARGE SCALE GENOMIC DNA]</scope>
    <source>
        <strain evidence="6">PS925</strain>
    </source>
</reference>
<dbReference type="GO" id="GO:0003700">
    <property type="term" value="F:DNA-binding transcription factor activity"/>
    <property type="evidence" value="ECO:0007669"/>
    <property type="project" value="InterPro"/>
</dbReference>
<proteinExistence type="inferred from homology"/>
<dbReference type="InterPro" id="IPR036390">
    <property type="entry name" value="WH_DNA-bd_sf"/>
</dbReference>